<comment type="subcellular location">
    <subcellularLocation>
        <location evidence="1">Cytoplasm</location>
    </subcellularLocation>
</comment>
<protein>
    <submittedName>
        <fullName evidence="12">Uncharacterized protein LOC117639673</fullName>
    </submittedName>
</protein>
<evidence type="ECO:0000256" key="3">
    <source>
        <dbReference type="ARBA" id="ARBA00022723"/>
    </source>
</evidence>
<dbReference type="Pfam" id="PF05741">
    <property type="entry name" value="zf-nanos"/>
    <property type="match status" value="1"/>
</dbReference>
<reference evidence="12" key="1">
    <citation type="submission" date="2025-08" db="UniProtKB">
        <authorList>
            <consortium name="RefSeq"/>
        </authorList>
    </citation>
    <scope>IDENTIFICATION</scope>
    <source>
        <tissue evidence="12">Total insect</tissue>
    </source>
</reference>
<keyword evidence="11" id="KW-1185">Reference proteome</keyword>
<dbReference type="InterPro" id="IPR008705">
    <property type="entry name" value="Nanos/Xcar2"/>
</dbReference>
<keyword evidence="3" id="KW-0479">Metal-binding</keyword>
<evidence type="ECO:0000256" key="9">
    <source>
        <dbReference type="SAM" id="MobiDB-lite"/>
    </source>
</evidence>
<feature type="domain" description="Nanos-type" evidence="10">
    <location>
        <begin position="166"/>
        <end position="224"/>
    </location>
</feature>
<gene>
    <name evidence="12" type="primary">LOC117639673</name>
</gene>
<keyword evidence="5" id="KW-0862">Zinc</keyword>
<dbReference type="KEGG" id="tpal:117639673"/>
<keyword evidence="7 8" id="KW-0694">RNA-binding</keyword>
<evidence type="ECO:0000256" key="8">
    <source>
        <dbReference type="PROSITE-ProRule" id="PRU00855"/>
    </source>
</evidence>
<evidence type="ECO:0000256" key="4">
    <source>
        <dbReference type="ARBA" id="ARBA00022771"/>
    </source>
</evidence>
<sequence length="250" mass="26795">MTTAMAAGSVSTVQHREGLGLQDARTRLLTANVILQHQLRQQQQQQLLQPARREASLSSSPASSTSSSSRSSRSSALSATSPPFVPHAVHAVHSTATDTDTDSMRAEDLSQTLPSFGARTAAAKQLLSAAPGGPVFGHRSTSGHSGLDNSPLDSALCQKKKFKKVFCPFCKKNGERKETYTAHGLNERSPDGSIRVICPVLRSLRCEICGSTGDRAHTRTHCPMGMSLLPVATILKSTQRRCDGSKRSFL</sequence>
<dbReference type="GO" id="GO:0006417">
    <property type="term" value="P:regulation of translation"/>
    <property type="evidence" value="ECO:0007669"/>
    <property type="project" value="UniProtKB-UniRule"/>
</dbReference>
<name>A0A6P8ZH90_THRPL</name>
<evidence type="ECO:0000256" key="5">
    <source>
        <dbReference type="ARBA" id="ARBA00022833"/>
    </source>
</evidence>
<dbReference type="RefSeq" id="XP_034231439.1">
    <property type="nucleotide sequence ID" value="XM_034375548.1"/>
</dbReference>
<dbReference type="GO" id="GO:0008270">
    <property type="term" value="F:zinc ion binding"/>
    <property type="evidence" value="ECO:0007669"/>
    <property type="project" value="UniProtKB-KW"/>
</dbReference>
<dbReference type="Gene3D" id="4.10.60.30">
    <property type="entry name" value="Nanos, RNA-binding domain"/>
    <property type="match status" value="1"/>
</dbReference>
<dbReference type="AlphaFoldDB" id="A0A6P8ZH90"/>
<keyword evidence="6 8" id="KW-0810">Translation regulation</keyword>
<feature type="region of interest" description="Disordered" evidence="9">
    <location>
        <begin position="45"/>
        <end position="87"/>
    </location>
</feature>
<dbReference type="InterPro" id="IPR024161">
    <property type="entry name" value="Znf_nanos-typ"/>
</dbReference>
<dbReference type="GO" id="GO:0003723">
    <property type="term" value="F:RNA binding"/>
    <property type="evidence" value="ECO:0007669"/>
    <property type="project" value="UniProtKB-UniRule"/>
</dbReference>
<proteinExistence type="inferred from homology"/>
<dbReference type="InterPro" id="IPR038129">
    <property type="entry name" value="Nanos_sf"/>
</dbReference>
<evidence type="ECO:0000259" key="10">
    <source>
        <dbReference type="PROSITE" id="PS51522"/>
    </source>
</evidence>
<dbReference type="PROSITE" id="PS51522">
    <property type="entry name" value="ZF_NANOS"/>
    <property type="match status" value="1"/>
</dbReference>
<evidence type="ECO:0000313" key="11">
    <source>
        <dbReference type="Proteomes" id="UP000515158"/>
    </source>
</evidence>
<dbReference type="GeneID" id="117639673"/>
<comment type="similarity">
    <text evidence="8">Belongs to the nanos family.</text>
</comment>
<keyword evidence="2" id="KW-0963">Cytoplasm</keyword>
<dbReference type="OrthoDB" id="5864971at2759"/>
<evidence type="ECO:0000313" key="12">
    <source>
        <dbReference type="RefSeq" id="XP_034231439.1"/>
    </source>
</evidence>
<keyword evidence="4 8" id="KW-0863">Zinc-finger</keyword>
<dbReference type="PANTHER" id="PTHR12887">
    <property type="entry name" value="NANOS PROTEIN"/>
    <property type="match status" value="1"/>
</dbReference>
<evidence type="ECO:0000256" key="2">
    <source>
        <dbReference type="ARBA" id="ARBA00022490"/>
    </source>
</evidence>
<dbReference type="InParanoid" id="A0A6P8ZH90"/>
<evidence type="ECO:0000256" key="7">
    <source>
        <dbReference type="ARBA" id="ARBA00022884"/>
    </source>
</evidence>
<accession>A0A6P8ZH90</accession>
<dbReference type="Proteomes" id="UP000515158">
    <property type="component" value="Unplaced"/>
</dbReference>
<evidence type="ECO:0000256" key="6">
    <source>
        <dbReference type="ARBA" id="ARBA00022845"/>
    </source>
</evidence>
<dbReference type="GO" id="GO:0005737">
    <property type="term" value="C:cytoplasm"/>
    <property type="evidence" value="ECO:0007669"/>
    <property type="project" value="UniProtKB-SubCell"/>
</dbReference>
<evidence type="ECO:0000256" key="1">
    <source>
        <dbReference type="ARBA" id="ARBA00004496"/>
    </source>
</evidence>
<feature type="compositionally biased region" description="Low complexity" evidence="9">
    <location>
        <begin position="56"/>
        <end position="82"/>
    </location>
</feature>
<organism evidence="12">
    <name type="scientific">Thrips palmi</name>
    <name type="common">Melon thrips</name>
    <dbReference type="NCBI Taxonomy" id="161013"/>
    <lineage>
        <taxon>Eukaryota</taxon>
        <taxon>Metazoa</taxon>
        <taxon>Ecdysozoa</taxon>
        <taxon>Arthropoda</taxon>
        <taxon>Hexapoda</taxon>
        <taxon>Insecta</taxon>
        <taxon>Pterygota</taxon>
        <taxon>Neoptera</taxon>
        <taxon>Paraneoptera</taxon>
        <taxon>Thysanoptera</taxon>
        <taxon>Terebrantia</taxon>
        <taxon>Thripoidea</taxon>
        <taxon>Thripidae</taxon>
        <taxon>Thrips</taxon>
    </lineage>
</organism>